<dbReference type="EMBL" id="RBZN01000009">
    <property type="protein sequence ID" value="RKQ18344.1"/>
    <property type="molecule type" value="Genomic_DNA"/>
</dbReference>
<comment type="caution">
    <text evidence="1">The sequence shown here is derived from an EMBL/GenBank/DDBJ whole genome shotgun (WGS) entry which is preliminary data.</text>
</comment>
<dbReference type="InterPro" id="IPR010434">
    <property type="entry name" value="DUF1033"/>
</dbReference>
<sequence length="90" mass="11178">MYKIIYMKADYEPWWKFEGWESTIVSEHNFDTKEEYDSALHELLEDFRKRYEHEECREGKYYAFWSLDEREYCEACEDDIQIFHGIILEG</sequence>
<dbReference type="AlphaFoldDB" id="A0A494Z6Z7"/>
<dbReference type="Pfam" id="PF06279">
    <property type="entry name" value="DUF1033"/>
    <property type="match status" value="1"/>
</dbReference>
<name>A0A494Z6Z7_9BACL</name>
<evidence type="ECO:0000313" key="2">
    <source>
        <dbReference type="Proteomes" id="UP000272238"/>
    </source>
</evidence>
<dbReference type="Proteomes" id="UP000272238">
    <property type="component" value="Unassembled WGS sequence"/>
</dbReference>
<evidence type="ECO:0000313" key="1">
    <source>
        <dbReference type="EMBL" id="RKQ18344.1"/>
    </source>
</evidence>
<accession>A0A494Z6Z7</accession>
<proteinExistence type="predicted"/>
<dbReference type="RefSeq" id="WP_121213815.1">
    <property type="nucleotide sequence ID" value="NZ_RBZN01000009.1"/>
</dbReference>
<dbReference type="OrthoDB" id="2389779at2"/>
<reference evidence="1 2" key="1">
    <citation type="journal article" date="2016" name="Antonie Van Leeuwenhoek">
        <title>Lysinibacillus endophyticus sp. nov., an indole-3-acetic acid producing endophytic bacterium isolated from corn root (Zea mays cv. Xinken-5).</title>
        <authorList>
            <person name="Yu J."/>
            <person name="Guan X."/>
            <person name="Liu C."/>
            <person name="Xiang W."/>
            <person name="Yu Z."/>
            <person name="Liu X."/>
            <person name="Wang G."/>
        </authorList>
    </citation>
    <scope>NUCLEOTIDE SEQUENCE [LARGE SCALE GENOMIC DNA]</scope>
    <source>
        <strain evidence="1 2">DSM 100506</strain>
    </source>
</reference>
<organism evidence="1 2">
    <name type="scientific">Ureibacillus endophyticus</name>
    <dbReference type="NCBI Taxonomy" id="1978490"/>
    <lineage>
        <taxon>Bacteria</taxon>
        <taxon>Bacillati</taxon>
        <taxon>Bacillota</taxon>
        <taxon>Bacilli</taxon>
        <taxon>Bacillales</taxon>
        <taxon>Caryophanaceae</taxon>
        <taxon>Ureibacillus</taxon>
    </lineage>
</organism>
<keyword evidence="2" id="KW-1185">Reference proteome</keyword>
<protein>
    <submittedName>
        <fullName evidence="1">DUF1033 family protein</fullName>
    </submittedName>
</protein>
<gene>
    <name evidence="1" type="ORF">D8M03_05700</name>
</gene>